<sequence length="267" mass="30134">METPFDFTIVRTYLHVSPEGADDPSFQMEAAQLLESAALEAALRESGNAVQALSHALPASFIGTSLCKLSLIQLWFAVQYDRFIDLSLEHLIYQVEIHGDHAHLGYKIKALHTEPIPAGDPEQFLADKWSAYFAGTVTPAVEAVAKGAGLKAEAIWQQFGGQLTILKNFAKQLVPREPMLHKLEQYSRVLSERLEPELFHVRRNPFRHIPRYVENPLNPEEKWMLQSSCCMYDRRENGSKCYTCPRMTPAEREERSKQLLAAAAVAP</sequence>
<name>A0A4P6EUC5_9BACL</name>
<dbReference type="InterPro" id="IPR024726">
    <property type="entry name" value="FhuF_C"/>
</dbReference>
<evidence type="ECO:0000259" key="1">
    <source>
        <dbReference type="Pfam" id="PF11575"/>
    </source>
</evidence>
<dbReference type="KEGG" id="pprt:ET464_09260"/>
<dbReference type="EMBL" id="CP035492">
    <property type="protein sequence ID" value="QAY66562.1"/>
    <property type="molecule type" value="Genomic_DNA"/>
</dbReference>
<evidence type="ECO:0000313" key="2">
    <source>
        <dbReference type="EMBL" id="QAY66562.1"/>
    </source>
</evidence>
<protein>
    <submittedName>
        <fullName evidence="2">(2Fe-2S)-binding protein</fullName>
    </submittedName>
</protein>
<dbReference type="Pfam" id="PF11575">
    <property type="entry name" value="FhuF_C"/>
    <property type="match status" value="1"/>
</dbReference>
<dbReference type="Proteomes" id="UP000293568">
    <property type="component" value="Chromosome"/>
</dbReference>
<gene>
    <name evidence="2" type="ORF">ET464_09260</name>
</gene>
<dbReference type="AlphaFoldDB" id="A0A4P6EUC5"/>
<accession>A0A4P6EUC5</accession>
<organism evidence="2 3">
    <name type="scientific">Paenibacillus protaetiae</name>
    <dbReference type="NCBI Taxonomy" id="2509456"/>
    <lineage>
        <taxon>Bacteria</taxon>
        <taxon>Bacillati</taxon>
        <taxon>Bacillota</taxon>
        <taxon>Bacilli</taxon>
        <taxon>Bacillales</taxon>
        <taxon>Paenibacillaceae</taxon>
        <taxon>Paenibacillus</taxon>
    </lineage>
</organism>
<feature type="domain" description="Ferric siderophore reductase C-terminal" evidence="1">
    <location>
        <begin position="228"/>
        <end position="246"/>
    </location>
</feature>
<evidence type="ECO:0000313" key="3">
    <source>
        <dbReference type="Proteomes" id="UP000293568"/>
    </source>
</evidence>
<dbReference type="RefSeq" id="WP_129440261.1">
    <property type="nucleotide sequence ID" value="NZ_CP035492.1"/>
</dbReference>
<dbReference type="OrthoDB" id="2819999at2"/>
<reference evidence="2 3" key="1">
    <citation type="submission" date="2019-01" db="EMBL/GenBank/DDBJ databases">
        <title>Genome sequencing of strain FW100M-2.</title>
        <authorList>
            <person name="Heo J."/>
            <person name="Kim S.-J."/>
            <person name="Kim J.-S."/>
            <person name="Hong S.-B."/>
            <person name="Kwon S.-W."/>
        </authorList>
    </citation>
    <scope>NUCLEOTIDE SEQUENCE [LARGE SCALE GENOMIC DNA]</scope>
    <source>
        <strain evidence="2 3">FW100M-2</strain>
    </source>
</reference>
<keyword evidence="3" id="KW-1185">Reference proteome</keyword>
<dbReference type="GO" id="GO:0051537">
    <property type="term" value="F:2 iron, 2 sulfur cluster binding"/>
    <property type="evidence" value="ECO:0007669"/>
    <property type="project" value="InterPro"/>
</dbReference>
<proteinExistence type="predicted"/>